<dbReference type="InterPro" id="IPR004089">
    <property type="entry name" value="MCPsignal_dom"/>
</dbReference>
<sequence>MFAAAKHARAAAKLNAIERSQATIAFALDGTVTEANPNFLALMGYRLEEVRGRHHRLFVDPAEAEGDAYKAFWDSLRRGEFQSAEYKRLAKGGREVWIRATYNPVLDTRGRTIQIIKFALDITAEKRASTEAAGQIAAIHRSQAVIHFDLDGTVEDANSHFLEALGYEIHEVRGRPHRMFVDEDHAASPEYRAFWEALAGGAYRSGEFKRLGKGGREVWIQASYNPILDASGRPIKVVKYATDITAAKLAAADMAGQVQAAGRSQAVIQFDMDGVIQDANANFLDALGYELDEIKGQHHRMFVTQAYAASAAYAAFWTDLRAGKYSSAVYPRIGKGGRVVWIQATYNPVLDLGGRPFKVVKFATDVTRSMAVRARAIAAAEQTLNRVQAVASASEEMHTTSAAIARQMMQSQEAVGEIQERVAGAGAATEKLGQAAQAMNGVVDAITSIAEKINLLALNATIEAARAGAAGRGFAVVAAEVKNLAGQAQAATTRISGEIAAMQSVSREVGAALVSIRGAVDAVQGFVAQTAAASEQQRATTGEVSTNVQTTATGVAGIARNLDEWLVGVEERRSDERIRTSIPATIEVPPRAGDGPGGAEPTRLPCIIINISESGAKLSVDGKSVPEIFLLHAQGGPPRTCRVMRRQADEVGVRFEAA</sequence>
<dbReference type="CDD" id="cd00130">
    <property type="entry name" value="PAS"/>
    <property type="match status" value="3"/>
</dbReference>
<evidence type="ECO:0000259" key="3">
    <source>
        <dbReference type="PROSITE" id="PS50112"/>
    </source>
</evidence>
<feature type="domain" description="PAS" evidence="3">
    <location>
        <begin position="145"/>
        <end position="201"/>
    </location>
</feature>
<dbReference type="SMART" id="SM00091">
    <property type="entry name" value="PAS"/>
    <property type="match status" value="3"/>
</dbReference>
<dbReference type="Gene3D" id="3.30.450.20">
    <property type="entry name" value="PAS domain"/>
    <property type="match status" value="3"/>
</dbReference>
<dbReference type="SMART" id="SM00283">
    <property type="entry name" value="MA"/>
    <property type="match status" value="1"/>
</dbReference>
<dbReference type="SUPFAM" id="SSF141371">
    <property type="entry name" value="PilZ domain-like"/>
    <property type="match status" value="1"/>
</dbReference>
<dbReference type="PROSITE" id="PS50113">
    <property type="entry name" value="PAC"/>
    <property type="match status" value="2"/>
</dbReference>
<dbReference type="InterPro" id="IPR035965">
    <property type="entry name" value="PAS-like_dom_sf"/>
</dbReference>
<dbReference type="Pfam" id="PF07238">
    <property type="entry name" value="PilZ"/>
    <property type="match status" value="1"/>
</dbReference>
<protein>
    <recommendedName>
        <fullName evidence="7">PAS domain S-box protein</fullName>
    </recommendedName>
</protein>
<name>A0ABQ4QU24_9HYPH</name>
<keyword evidence="6" id="KW-1185">Reference proteome</keyword>
<dbReference type="PROSITE" id="PS50111">
    <property type="entry name" value="CHEMOTAXIS_TRANSDUC_2"/>
    <property type="match status" value="1"/>
</dbReference>
<dbReference type="Pfam" id="PF00015">
    <property type="entry name" value="MCPsignal"/>
    <property type="match status" value="1"/>
</dbReference>
<reference evidence="5" key="1">
    <citation type="journal article" date="2021" name="Front. Microbiol.">
        <title>Comprehensive Comparative Genomics and Phenotyping of Methylobacterium Species.</title>
        <authorList>
            <person name="Alessa O."/>
            <person name="Ogura Y."/>
            <person name="Fujitani Y."/>
            <person name="Takami H."/>
            <person name="Hayashi T."/>
            <person name="Sahin N."/>
            <person name="Tani A."/>
        </authorList>
    </citation>
    <scope>NUCLEOTIDE SEQUENCE</scope>
    <source>
        <strain evidence="5">KCTC 52305</strain>
    </source>
</reference>
<gene>
    <name evidence="5" type="ORF">OPKNFCMD_0982</name>
</gene>
<dbReference type="InterPro" id="IPR000014">
    <property type="entry name" value="PAS"/>
</dbReference>
<feature type="domain" description="PAC" evidence="4">
    <location>
        <begin position="204"/>
        <end position="256"/>
    </location>
</feature>
<proteinExistence type="predicted"/>
<dbReference type="InterPro" id="IPR004090">
    <property type="entry name" value="Chemotax_Me-accpt_rcpt"/>
</dbReference>
<dbReference type="SUPFAM" id="SSF55785">
    <property type="entry name" value="PYP-like sensor domain (PAS domain)"/>
    <property type="match status" value="3"/>
</dbReference>
<dbReference type="Proteomes" id="UP001055167">
    <property type="component" value="Unassembled WGS sequence"/>
</dbReference>
<dbReference type="SUPFAM" id="SSF58104">
    <property type="entry name" value="Methyl-accepting chemotaxis protein (MCP) signaling domain"/>
    <property type="match status" value="1"/>
</dbReference>
<dbReference type="InterPro" id="IPR013656">
    <property type="entry name" value="PAS_4"/>
</dbReference>
<dbReference type="PRINTS" id="PR00260">
    <property type="entry name" value="CHEMTRNSDUCR"/>
</dbReference>
<accession>A0ABQ4QU24</accession>
<evidence type="ECO:0000259" key="4">
    <source>
        <dbReference type="PROSITE" id="PS50113"/>
    </source>
</evidence>
<dbReference type="InterPro" id="IPR009875">
    <property type="entry name" value="PilZ_domain"/>
</dbReference>
<dbReference type="PANTHER" id="PTHR24422:SF10">
    <property type="entry name" value="CHEMOTAXIS PROTEIN METHYLTRANSFERASE 2"/>
    <property type="match status" value="1"/>
</dbReference>
<evidence type="ECO:0000256" key="1">
    <source>
        <dbReference type="PROSITE-ProRule" id="PRU00284"/>
    </source>
</evidence>
<evidence type="ECO:0000313" key="5">
    <source>
        <dbReference type="EMBL" id="GJD48265.1"/>
    </source>
</evidence>
<reference evidence="5" key="2">
    <citation type="submission" date="2021-08" db="EMBL/GenBank/DDBJ databases">
        <authorList>
            <person name="Tani A."/>
            <person name="Ola A."/>
            <person name="Ogura Y."/>
            <person name="Katsura K."/>
            <person name="Hayashi T."/>
        </authorList>
    </citation>
    <scope>NUCLEOTIDE SEQUENCE</scope>
    <source>
        <strain evidence="5">KCTC 52305</strain>
    </source>
</reference>
<dbReference type="Pfam" id="PF08447">
    <property type="entry name" value="PAS_3"/>
    <property type="match status" value="2"/>
</dbReference>
<dbReference type="RefSeq" id="WP_128562944.1">
    <property type="nucleotide sequence ID" value="NZ_BPQH01000002.1"/>
</dbReference>
<dbReference type="InterPro" id="IPR000700">
    <property type="entry name" value="PAS-assoc_C"/>
</dbReference>
<dbReference type="SMART" id="SM00086">
    <property type="entry name" value="PAC"/>
    <property type="match status" value="3"/>
</dbReference>
<dbReference type="InterPro" id="IPR050903">
    <property type="entry name" value="Bact_Chemotaxis_MeTrfase"/>
</dbReference>
<dbReference type="PANTHER" id="PTHR24422">
    <property type="entry name" value="CHEMOTAXIS PROTEIN METHYLTRANSFERASE"/>
    <property type="match status" value="1"/>
</dbReference>
<evidence type="ECO:0000259" key="2">
    <source>
        <dbReference type="PROSITE" id="PS50111"/>
    </source>
</evidence>
<dbReference type="InterPro" id="IPR001610">
    <property type="entry name" value="PAC"/>
</dbReference>
<keyword evidence="1" id="KW-0807">Transducer</keyword>
<dbReference type="EMBL" id="BPQH01000002">
    <property type="protein sequence ID" value="GJD48265.1"/>
    <property type="molecule type" value="Genomic_DNA"/>
</dbReference>
<dbReference type="NCBIfam" id="TIGR00229">
    <property type="entry name" value="sensory_box"/>
    <property type="match status" value="3"/>
</dbReference>
<dbReference type="Pfam" id="PF08448">
    <property type="entry name" value="PAS_4"/>
    <property type="match status" value="1"/>
</dbReference>
<feature type="domain" description="PAS" evidence="3">
    <location>
        <begin position="29"/>
        <end position="65"/>
    </location>
</feature>
<comment type="caution">
    <text evidence="5">The sequence shown here is derived from an EMBL/GenBank/DDBJ whole genome shotgun (WGS) entry which is preliminary data.</text>
</comment>
<feature type="domain" description="Methyl-accepting transducer" evidence="2">
    <location>
        <begin position="378"/>
        <end position="571"/>
    </location>
</feature>
<feature type="domain" description="PAC" evidence="4">
    <location>
        <begin position="82"/>
        <end position="134"/>
    </location>
</feature>
<organism evidence="5 6">
    <name type="scientific">Methylobacterium crusticola</name>
    <dbReference type="NCBI Taxonomy" id="1697972"/>
    <lineage>
        <taxon>Bacteria</taxon>
        <taxon>Pseudomonadati</taxon>
        <taxon>Pseudomonadota</taxon>
        <taxon>Alphaproteobacteria</taxon>
        <taxon>Hyphomicrobiales</taxon>
        <taxon>Methylobacteriaceae</taxon>
        <taxon>Methylobacterium</taxon>
    </lineage>
</organism>
<evidence type="ECO:0000313" key="6">
    <source>
        <dbReference type="Proteomes" id="UP001055167"/>
    </source>
</evidence>
<dbReference type="PROSITE" id="PS50112">
    <property type="entry name" value="PAS"/>
    <property type="match status" value="2"/>
</dbReference>
<dbReference type="InterPro" id="IPR013655">
    <property type="entry name" value="PAS_fold_3"/>
</dbReference>
<evidence type="ECO:0008006" key="7">
    <source>
        <dbReference type="Google" id="ProtNLM"/>
    </source>
</evidence>
<dbReference type="Gene3D" id="1.10.287.950">
    <property type="entry name" value="Methyl-accepting chemotaxis protein"/>
    <property type="match status" value="1"/>
</dbReference>